<organism evidence="4 5">
    <name type="scientific">Aquipluma nitroreducens</name>
    <dbReference type="NCBI Taxonomy" id="2010828"/>
    <lineage>
        <taxon>Bacteria</taxon>
        <taxon>Pseudomonadati</taxon>
        <taxon>Bacteroidota</taxon>
        <taxon>Bacteroidia</taxon>
        <taxon>Marinilabiliales</taxon>
        <taxon>Prolixibacteraceae</taxon>
        <taxon>Aquipluma</taxon>
    </lineage>
</organism>
<evidence type="ECO:0000259" key="3">
    <source>
        <dbReference type="Pfam" id="PF05448"/>
    </source>
</evidence>
<feature type="signal peptide" evidence="2">
    <location>
        <begin position="1"/>
        <end position="23"/>
    </location>
</feature>
<keyword evidence="5" id="KW-1185">Reference proteome</keyword>
<evidence type="ECO:0000313" key="4">
    <source>
        <dbReference type="EMBL" id="BBE17368.1"/>
    </source>
</evidence>
<dbReference type="Gene3D" id="3.40.50.1820">
    <property type="entry name" value="alpha/beta hydrolase"/>
    <property type="match status" value="1"/>
</dbReference>
<dbReference type="GO" id="GO:0052689">
    <property type="term" value="F:carboxylic ester hydrolase activity"/>
    <property type="evidence" value="ECO:0007669"/>
    <property type="project" value="TreeGrafter"/>
</dbReference>
<evidence type="ECO:0000313" key="5">
    <source>
        <dbReference type="Proteomes" id="UP001193389"/>
    </source>
</evidence>
<dbReference type="InterPro" id="IPR039069">
    <property type="entry name" value="CE7"/>
</dbReference>
<dbReference type="RefSeq" id="WP_318350372.1">
    <property type="nucleotide sequence ID" value="NZ_AP018694.1"/>
</dbReference>
<dbReference type="AlphaFoldDB" id="A0A5K7S729"/>
<sequence length="433" mass="48215">MKAKLQHVFILFSLFGFICTTQAQTVILKQSHENGIYKSGDKIRVSAYSTNQEPGDTLWVKVLQNNTELILQKAIVPANDSLVIFESSFKKPCSVIVEAKMKGNKQLIGMIVDPQKIKPGTKSPKDLKKYWATEKQALKALPLDVKFGKNESSEFPFVCFDTEINCTGPKPARGYFARPTKAAPKSLPIVLLVHAAGVKGSWCKSDPKEALRYAKMGKGAMCFDLNAHGMLDGQPDEYYNNLEAGELKNYYISGLESRDDFYFRGMYLRLIRTLDFLTKLPEWDGKRILVIGESQGGGQALAAAGLDSRVSAVVATVPAMCDWGGTLVGRKGGWPQPFEQPGDMKKMKSVLPYFDTAHLLKDSKATLVVEIGLVDNTCPSTSVYAAINQAKGQKIIYPVTYREHTWPTADQRKNNWDSMVFNPKNIFVENYLK</sequence>
<feature type="active site" description="Charge relay system" evidence="1">
    <location>
        <position position="375"/>
    </location>
</feature>
<feature type="active site" description="Charge relay system" evidence="1">
    <location>
        <position position="404"/>
    </location>
</feature>
<dbReference type="KEGG" id="anf:AQPE_1518"/>
<dbReference type="Pfam" id="PF05448">
    <property type="entry name" value="AXE1"/>
    <property type="match status" value="1"/>
</dbReference>
<evidence type="ECO:0000256" key="2">
    <source>
        <dbReference type="SAM" id="SignalP"/>
    </source>
</evidence>
<accession>A0A5K7S729</accession>
<protein>
    <submittedName>
        <fullName evidence="4">Acetyl xylan esterase</fullName>
    </submittedName>
</protein>
<dbReference type="InterPro" id="IPR029058">
    <property type="entry name" value="AB_hydrolase_fold"/>
</dbReference>
<dbReference type="SUPFAM" id="SSF53474">
    <property type="entry name" value="alpha/beta-Hydrolases"/>
    <property type="match status" value="1"/>
</dbReference>
<dbReference type="PANTHER" id="PTHR40111:SF1">
    <property type="entry name" value="CEPHALOSPORIN-C DEACETYLASE"/>
    <property type="match status" value="1"/>
</dbReference>
<keyword evidence="2" id="KW-0732">Signal</keyword>
<dbReference type="Proteomes" id="UP001193389">
    <property type="component" value="Chromosome"/>
</dbReference>
<feature type="active site" description="Nucleophile" evidence="1">
    <location>
        <position position="294"/>
    </location>
</feature>
<dbReference type="EMBL" id="AP018694">
    <property type="protein sequence ID" value="BBE17368.1"/>
    <property type="molecule type" value="Genomic_DNA"/>
</dbReference>
<dbReference type="GO" id="GO:0005976">
    <property type="term" value="P:polysaccharide metabolic process"/>
    <property type="evidence" value="ECO:0007669"/>
    <property type="project" value="TreeGrafter"/>
</dbReference>
<feature type="domain" description="Acetyl xylan esterase" evidence="3">
    <location>
        <begin position="115"/>
        <end position="416"/>
    </location>
</feature>
<name>A0A5K7S729_9BACT</name>
<dbReference type="InterPro" id="IPR008391">
    <property type="entry name" value="AXE1_dom"/>
</dbReference>
<reference evidence="4" key="1">
    <citation type="journal article" date="2020" name="Int. J. Syst. Evol. Microbiol.">
        <title>Aquipluma nitroreducens gen. nov. sp. nov., a novel facultatively anaerobic bacterium isolated from a freshwater lake.</title>
        <authorList>
            <person name="Watanabe M."/>
            <person name="Kojima H."/>
            <person name="Fukui M."/>
        </authorList>
    </citation>
    <scope>NUCLEOTIDE SEQUENCE</scope>
    <source>
        <strain evidence="4">MeG22</strain>
    </source>
</reference>
<feature type="chain" id="PRO_5024367664" evidence="2">
    <location>
        <begin position="24"/>
        <end position="433"/>
    </location>
</feature>
<evidence type="ECO:0000256" key="1">
    <source>
        <dbReference type="PIRSR" id="PIRSR639069-1"/>
    </source>
</evidence>
<gene>
    <name evidence="4" type="ORF">AQPE_1518</name>
</gene>
<dbReference type="PANTHER" id="PTHR40111">
    <property type="entry name" value="CEPHALOSPORIN-C DEACETYLASE"/>
    <property type="match status" value="1"/>
</dbReference>
<proteinExistence type="predicted"/>